<dbReference type="NCBIfam" id="NF003802">
    <property type="entry name" value="PRK05388.1"/>
    <property type="match status" value="1"/>
</dbReference>
<name>A0A1I6ATR9_9BACI</name>
<dbReference type="PANTHER" id="PTHR23100:SF0">
    <property type="entry name" value="ARGININE BIOSYNTHESIS BIFUNCTIONAL PROTEIN ARGJ, MITOCHONDRIAL"/>
    <property type="match status" value="1"/>
</dbReference>
<comment type="pathway">
    <text evidence="6">Amino-acid biosynthesis; L-arginine biosynthesis; N(2)-acetyl-L-ornithine from L-glutamate: step 1/4.</text>
</comment>
<organism evidence="7 8">
    <name type="scientific">Priestia endophytica DSM 13796</name>
    <dbReference type="NCBI Taxonomy" id="1121089"/>
    <lineage>
        <taxon>Bacteria</taxon>
        <taxon>Bacillati</taxon>
        <taxon>Bacillota</taxon>
        <taxon>Bacilli</taxon>
        <taxon>Bacillales</taxon>
        <taxon>Bacillaceae</taxon>
        <taxon>Priestia</taxon>
    </lineage>
</organism>
<comment type="caution">
    <text evidence="7">The sequence shown here is derived from an EMBL/GenBank/DDBJ whole genome shotgun (WGS) entry which is preliminary data.</text>
</comment>
<dbReference type="Pfam" id="PF01960">
    <property type="entry name" value="ArgJ"/>
    <property type="match status" value="1"/>
</dbReference>
<evidence type="ECO:0000256" key="2">
    <source>
        <dbReference type="ARBA" id="ARBA00011475"/>
    </source>
</evidence>
<dbReference type="EC" id="2.3.1.1" evidence="6"/>
<dbReference type="HAMAP" id="MF_01106">
    <property type="entry name" value="ArgJ"/>
    <property type="match status" value="1"/>
</dbReference>
<dbReference type="RefSeq" id="WP_061803284.1">
    <property type="nucleotide sequence ID" value="NZ_FOXX01000007.1"/>
</dbReference>
<dbReference type="InterPro" id="IPR042195">
    <property type="entry name" value="ArgJ_beta_C"/>
</dbReference>
<protein>
    <recommendedName>
        <fullName evidence="6">Arginine biosynthesis bifunctional protein ArgJ</fullName>
    </recommendedName>
    <domain>
        <recommendedName>
            <fullName evidence="6">Glutamate N-acetyltransferase</fullName>
            <ecNumber evidence="6">2.3.1.35</ecNumber>
        </recommendedName>
        <alternativeName>
            <fullName evidence="6">Ornithine acetyltransferase</fullName>
            <shortName evidence="6">OATase</shortName>
        </alternativeName>
        <alternativeName>
            <fullName evidence="6">Ornithine transacetylase</fullName>
        </alternativeName>
    </domain>
    <domain>
        <recommendedName>
            <fullName evidence="6">Amino-acid acetyltransferase</fullName>
            <ecNumber evidence="6">2.3.1.1</ecNumber>
        </recommendedName>
        <alternativeName>
            <fullName evidence="6">N-acetylglutamate synthase</fullName>
            <shortName evidence="6">AGSase</shortName>
        </alternativeName>
    </domain>
    <component>
        <recommendedName>
            <fullName evidence="6">Arginine biosynthesis bifunctional protein ArgJ alpha chain</fullName>
        </recommendedName>
    </component>
    <component>
        <recommendedName>
            <fullName evidence="6">Arginine biosynthesis bifunctional protein ArgJ beta chain</fullName>
        </recommendedName>
    </component>
</protein>
<dbReference type="GeneID" id="93711618"/>
<dbReference type="SUPFAM" id="SSF56266">
    <property type="entry name" value="DmpA/ArgJ-like"/>
    <property type="match status" value="1"/>
</dbReference>
<keyword evidence="6" id="KW-0963">Cytoplasm</keyword>
<feature type="chain" id="PRO_5044919401" description="Arginine biosynthesis bifunctional protein ArgJ beta chain" evidence="6">
    <location>
        <begin position="197"/>
        <end position="410"/>
    </location>
</feature>
<feature type="chain" id="PRO_5044919400" description="Arginine biosynthesis bifunctional protein ArgJ alpha chain" evidence="6">
    <location>
        <begin position="1"/>
        <end position="196"/>
    </location>
</feature>
<evidence type="ECO:0000256" key="1">
    <source>
        <dbReference type="ARBA" id="ARBA00006774"/>
    </source>
</evidence>
<feature type="binding site" evidence="6">
    <location>
        <position position="283"/>
    </location>
    <ligand>
        <name>substrate</name>
    </ligand>
</feature>
<accession>A0A1I6ATR9</accession>
<feature type="binding site" evidence="6">
    <location>
        <position position="197"/>
    </location>
    <ligand>
        <name>substrate</name>
    </ligand>
</feature>
<keyword evidence="8" id="KW-1185">Reference proteome</keyword>
<proteinExistence type="inferred from homology"/>
<comment type="pathway">
    <text evidence="6">Amino-acid biosynthesis; L-arginine biosynthesis; L-ornithine and N-acetyl-L-glutamate from L-glutamate and N(2)-acetyl-L-ornithine (cyclic): step 1/1.</text>
</comment>
<feature type="active site" description="Nucleophile" evidence="6">
    <location>
        <position position="197"/>
    </location>
</feature>
<dbReference type="PANTHER" id="PTHR23100">
    <property type="entry name" value="ARGININE BIOSYNTHESIS BIFUNCTIONAL PROTEIN ARGJ"/>
    <property type="match status" value="1"/>
</dbReference>
<dbReference type="Gene3D" id="3.30.2330.10">
    <property type="entry name" value="arginine biosynthesis bifunctional protein suprefamily"/>
    <property type="match status" value="1"/>
</dbReference>
<keyword evidence="4 6" id="KW-0068">Autocatalytic cleavage</keyword>
<dbReference type="Proteomes" id="UP000182762">
    <property type="component" value="Unassembled WGS sequence"/>
</dbReference>
<dbReference type="Gene3D" id="3.60.70.12">
    <property type="entry name" value="L-amino peptidase D-ALA esterase/amidase"/>
    <property type="match status" value="1"/>
</dbReference>
<evidence type="ECO:0000256" key="3">
    <source>
        <dbReference type="ARBA" id="ARBA00022679"/>
    </source>
</evidence>
<reference evidence="7 8" key="1">
    <citation type="submission" date="2016-10" db="EMBL/GenBank/DDBJ databases">
        <authorList>
            <person name="Varghese N."/>
            <person name="Submissions S."/>
        </authorList>
    </citation>
    <scope>NUCLEOTIDE SEQUENCE [LARGE SCALE GENOMIC DNA]</scope>
    <source>
        <strain evidence="7 8">DSM 13796</strain>
    </source>
</reference>
<comment type="similarity">
    <text evidence="1 6">Belongs to the ArgJ family.</text>
</comment>
<keyword evidence="6" id="KW-0055">Arginine biosynthesis</keyword>
<feature type="site" description="Involved in the stabilization of negative charge on the oxyanion by the formation of the oxyanion hole" evidence="6">
    <location>
        <position position="123"/>
    </location>
</feature>
<comment type="function">
    <text evidence="6">Catalyzes two activities which are involved in the cyclic version of arginine biosynthesis: the synthesis of N-acetylglutamate from glutamate and acetyl-CoA as the acetyl donor, and of ornithine by transacetylation between N(2)-acetylornithine and glutamate.</text>
</comment>
<feature type="binding site" evidence="6">
    <location>
        <position position="160"/>
    </location>
    <ligand>
        <name>substrate</name>
    </ligand>
</feature>
<dbReference type="CDD" id="cd02152">
    <property type="entry name" value="OAT"/>
    <property type="match status" value="1"/>
</dbReference>
<feature type="site" description="Involved in the stabilization of negative charge on the oxyanion by the formation of the oxyanion hole" evidence="6">
    <location>
        <position position="124"/>
    </location>
</feature>
<dbReference type="NCBIfam" id="TIGR00120">
    <property type="entry name" value="ArgJ"/>
    <property type="match status" value="1"/>
</dbReference>
<dbReference type="InterPro" id="IPR002813">
    <property type="entry name" value="Arg_biosynth_ArgJ"/>
</dbReference>
<evidence type="ECO:0000256" key="4">
    <source>
        <dbReference type="ARBA" id="ARBA00022813"/>
    </source>
</evidence>
<keyword evidence="5 6" id="KW-0012">Acyltransferase</keyword>
<dbReference type="Gene3D" id="3.10.20.340">
    <property type="entry name" value="ArgJ beta chain, C-terminal domain"/>
    <property type="match status" value="1"/>
</dbReference>
<feature type="site" description="Cleavage; by autolysis" evidence="6">
    <location>
        <begin position="196"/>
        <end position="197"/>
    </location>
</feature>
<keyword evidence="6" id="KW-0028">Amino-acid biosynthesis</keyword>
<evidence type="ECO:0000256" key="6">
    <source>
        <dbReference type="HAMAP-Rule" id="MF_01106"/>
    </source>
</evidence>
<evidence type="ECO:0000256" key="5">
    <source>
        <dbReference type="ARBA" id="ARBA00023315"/>
    </source>
</evidence>
<comment type="catalytic activity">
    <reaction evidence="6">
        <text>N(2)-acetyl-L-ornithine + L-glutamate = N-acetyl-L-glutamate + L-ornithine</text>
        <dbReference type="Rhea" id="RHEA:15349"/>
        <dbReference type="ChEBI" id="CHEBI:29985"/>
        <dbReference type="ChEBI" id="CHEBI:44337"/>
        <dbReference type="ChEBI" id="CHEBI:46911"/>
        <dbReference type="ChEBI" id="CHEBI:57805"/>
        <dbReference type="EC" id="2.3.1.35"/>
    </reaction>
</comment>
<comment type="subcellular location">
    <subcellularLocation>
        <location evidence="6">Cytoplasm</location>
    </subcellularLocation>
</comment>
<gene>
    <name evidence="6" type="primary">argJ</name>
    <name evidence="7" type="ORF">SAMN02745910_02994</name>
</gene>
<feature type="binding site" evidence="6">
    <location>
        <position position="405"/>
    </location>
    <ligand>
        <name>substrate</name>
    </ligand>
</feature>
<evidence type="ECO:0000313" key="7">
    <source>
        <dbReference type="EMBL" id="SFQ72080.1"/>
    </source>
</evidence>
<evidence type="ECO:0000313" key="8">
    <source>
        <dbReference type="Proteomes" id="UP000182762"/>
    </source>
</evidence>
<keyword evidence="6" id="KW-0511">Multifunctional enzyme</keyword>
<dbReference type="EMBL" id="FOXX01000007">
    <property type="protein sequence ID" value="SFQ72080.1"/>
    <property type="molecule type" value="Genomic_DNA"/>
</dbReference>
<comment type="catalytic activity">
    <reaction evidence="6">
        <text>L-glutamate + acetyl-CoA = N-acetyl-L-glutamate + CoA + H(+)</text>
        <dbReference type="Rhea" id="RHEA:24292"/>
        <dbReference type="ChEBI" id="CHEBI:15378"/>
        <dbReference type="ChEBI" id="CHEBI:29985"/>
        <dbReference type="ChEBI" id="CHEBI:44337"/>
        <dbReference type="ChEBI" id="CHEBI:57287"/>
        <dbReference type="ChEBI" id="CHEBI:57288"/>
        <dbReference type="EC" id="2.3.1.1"/>
    </reaction>
</comment>
<comment type="subunit">
    <text evidence="2 6">Heterotetramer of two alpha and two beta chains.</text>
</comment>
<feature type="binding site" evidence="6">
    <location>
        <position position="186"/>
    </location>
    <ligand>
        <name>substrate</name>
    </ligand>
</feature>
<sequence length="410" mass="43869">MLQVQVEQKIYKIEEGSLLSPKGFSAGGVHAGLRHAKKDVGVVVSEKPASCAAVYTQNVFQAAPLKVTRESIAEEQLLQAIIVNSANANACTGEQGLKDAYEMRQLTAHKLSVPEHYVAVASTGVIGEMLPMEKVRNGILDVTTNHGVNGAEDFQTAILTTDTIMKKSCYQFEIDGKTVTIGGAAKGSGMIHPNMATMLGFVTTDANIDSESLQGALRSITDNSFNQITVDGDTSTNDMVLVMANGMAGNEALTTEHKEWSTFYNALQLVCEDLARQIAKDGEGATKLIEVNVTGAATKEDANKVAKSVIGSNLVKSAVFGSDANWGRVLCAIGYSGADLNPETVHIALGPITMLENSTPQPFDEEEATKYLENSTVVIHVNLHNGEETGKAWGCDLTYDYVKINASYRT</sequence>
<feature type="binding site" evidence="6">
    <location>
        <position position="410"/>
    </location>
    <ligand>
        <name>substrate</name>
    </ligand>
</feature>
<dbReference type="EC" id="2.3.1.35" evidence="6"/>
<keyword evidence="3 6" id="KW-0808">Transferase</keyword>
<dbReference type="InterPro" id="IPR016117">
    <property type="entry name" value="ArgJ-like_dom_sf"/>
</dbReference>